<dbReference type="GO" id="GO:0046872">
    <property type="term" value="F:metal ion binding"/>
    <property type="evidence" value="ECO:0007669"/>
    <property type="project" value="UniProtKB-KW"/>
</dbReference>
<evidence type="ECO:0000256" key="8">
    <source>
        <dbReference type="ARBA" id="ARBA00023204"/>
    </source>
</evidence>
<feature type="compositionally biased region" description="Low complexity" evidence="10">
    <location>
        <begin position="126"/>
        <end position="146"/>
    </location>
</feature>
<keyword evidence="2" id="KW-0436">Ligase</keyword>
<gene>
    <name evidence="12" type="ORF">HYH02_000141</name>
</gene>
<dbReference type="Gene3D" id="2.40.50.140">
    <property type="entry name" value="Nucleic acid-binding proteins"/>
    <property type="match status" value="1"/>
</dbReference>
<evidence type="ECO:0000259" key="11">
    <source>
        <dbReference type="PROSITE" id="PS50172"/>
    </source>
</evidence>
<dbReference type="SUPFAM" id="SSF56091">
    <property type="entry name" value="DNA ligase/mRNA capping enzyme, catalytic domain"/>
    <property type="match status" value="1"/>
</dbReference>
<accession>A0A836B7K4</accession>
<dbReference type="OrthoDB" id="446168at2759"/>
<comment type="caution">
    <text evidence="12">The sequence shown here is derived from an EMBL/GenBank/DDBJ whole genome shotgun (WGS) entry which is preliminary data.</text>
</comment>
<comment type="catalytic activity">
    <reaction evidence="9">
        <text>NAD(+) + (deoxyribonucleotide)n-3'-hydroxyl + 5'-phospho-(deoxyribonucleotide)m = (deoxyribonucleotide)n+m + AMP + beta-nicotinamide D-nucleotide.</text>
        <dbReference type="EC" id="6.5.1.2"/>
    </reaction>
</comment>
<dbReference type="Gene3D" id="3.30.470.30">
    <property type="entry name" value="DNA ligase/mRNA capping enzyme"/>
    <property type="match status" value="1"/>
</dbReference>
<keyword evidence="3" id="KW-0235">DNA replication</keyword>
<sequence length="964" mass="98141">MLALGQVLARLLPIASRAASPAHSRLGLFAYASSATASNAGNKASQPGGALGGGAAPSTGSGRAPRSARATATAGGSASNSSSSTNPGNPPAEPAGGRGGGFRRVTRSPRGTADVDGAGEAPANKPAPRQGARATAGRQTAQAQAQEPASAKAKPTKTSSGTGQQQQLQLQEELQQLEAALAKHRHLYFNQTPAISDAAYDELKRRFRELTARVRGVAAEDVPFPVGAPVAAASALRKVAHRVPMTSLAAVNSREEVEAWMGRTLARLAQLRPGASSGWGWVVEPKVDGLAVRVVYRRVTEGGGGGGAAYELQEAATRGDGEVGEDVTHNALHGGIQGLPLRFVMPRPPTPAAAAAAAAVAPVAAPPEWVEVRGEVYVRTADLQQVNKDAEAAGSSGFANTRNAASGGLRLLDPAECRRRRLSFVAYAALAPVAAAAPAAAAVQAAAAAQSPVAAPLRARHWDTLNWLAAAGFAVSSDNVAVAGEKAAVDAAAAWMARRASLGYDADGAVLKLDDALAAAELGVTAAGDPRWAVAWKFPAGEAVTRLEGVELNVGRAGQIAPVALLAAVELGGVTIRRASLHNAGRALAMGLHMGDWVVVRRSGDVIPQVMRVLPELRPPGAQPWGLPTCCPACGGPVRLQAATGKDAGEQLMCVAAEEGTGCGAQQERMLLNFATVCLKGSGLAKGVLQALLEAGLLEGGLPDFYTRLDVATLSALPRFGAARAESIAAAVAASRSMSSALLLQGLNIGKVGEAAAKALGAAYPRLVPELQRASWQDIKAATGLGQVVSQSVEKWMRQPDNQQLLQRLSQAGVACVASTPSAQQQPAAAPVGATATAPVKRASRGMARAGDSPAAEAAVRPAAGGAGSGAGAGGASGSGPLRGVAGMRVCITGTLEGPQGAGLKRSELQAMLEASGAEFHKDIKSNTQVLVVGADAGSKRDRAAKKGVRVMEEGEFWAQHYYR</sequence>
<dbReference type="InterPro" id="IPR036420">
    <property type="entry name" value="BRCT_dom_sf"/>
</dbReference>
<evidence type="ECO:0000313" key="13">
    <source>
        <dbReference type="Proteomes" id="UP000613740"/>
    </source>
</evidence>
<evidence type="ECO:0000256" key="7">
    <source>
        <dbReference type="ARBA" id="ARBA00023027"/>
    </source>
</evidence>
<keyword evidence="8" id="KW-0234">DNA repair</keyword>
<dbReference type="SUPFAM" id="SSF50249">
    <property type="entry name" value="Nucleic acid-binding proteins"/>
    <property type="match status" value="1"/>
</dbReference>
<evidence type="ECO:0000256" key="4">
    <source>
        <dbReference type="ARBA" id="ARBA00022723"/>
    </source>
</evidence>
<evidence type="ECO:0000313" key="12">
    <source>
        <dbReference type="EMBL" id="KAG2450037.1"/>
    </source>
</evidence>
<feature type="region of interest" description="Disordered" evidence="10">
    <location>
        <begin position="37"/>
        <end position="169"/>
    </location>
</feature>
<dbReference type="InterPro" id="IPR001357">
    <property type="entry name" value="BRCT_dom"/>
</dbReference>
<feature type="region of interest" description="Disordered" evidence="10">
    <location>
        <begin position="822"/>
        <end position="877"/>
    </location>
</feature>
<dbReference type="GO" id="GO:0006260">
    <property type="term" value="P:DNA replication"/>
    <property type="evidence" value="ECO:0007669"/>
    <property type="project" value="UniProtKB-KW"/>
</dbReference>
<dbReference type="EMBL" id="JAEHOD010000012">
    <property type="protein sequence ID" value="KAG2450037.1"/>
    <property type="molecule type" value="Genomic_DNA"/>
</dbReference>
<dbReference type="Gene3D" id="1.10.150.20">
    <property type="entry name" value="5' to 3' exonuclease, C-terminal subdomain"/>
    <property type="match status" value="1"/>
</dbReference>
<dbReference type="InterPro" id="IPR012340">
    <property type="entry name" value="NA-bd_OB-fold"/>
</dbReference>
<evidence type="ECO:0000256" key="3">
    <source>
        <dbReference type="ARBA" id="ARBA00022705"/>
    </source>
</evidence>
<dbReference type="AlphaFoldDB" id="A0A836B7K4"/>
<dbReference type="Pfam" id="PF00533">
    <property type="entry name" value="BRCT"/>
    <property type="match status" value="1"/>
</dbReference>
<dbReference type="EC" id="6.5.1.2" evidence="1"/>
<organism evidence="12 13">
    <name type="scientific">Chlamydomonas schloesseri</name>
    <dbReference type="NCBI Taxonomy" id="2026947"/>
    <lineage>
        <taxon>Eukaryota</taxon>
        <taxon>Viridiplantae</taxon>
        <taxon>Chlorophyta</taxon>
        <taxon>core chlorophytes</taxon>
        <taxon>Chlorophyceae</taxon>
        <taxon>CS clade</taxon>
        <taxon>Chlamydomonadales</taxon>
        <taxon>Chlamydomonadaceae</taxon>
        <taxon>Chlamydomonas</taxon>
    </lineage>
</organism>
<dbReference type="SUPFAM" id="SSF47781">
    <property type="entry name" value="RuvA domain 2-like"/>
    <property type="match status" value="1"/>
</dbReference>
<dbReference type="Proteomes" id="UP000613740">
    <property type="component" value="Unassembled WGS sequence"/>
</dbReference>
<protein>
    <recommendedName>
        <fullName evidence="1">DNA ligase (NAD(+))</fullName>
        <ecNumber evidence="1">6.5.1.2</ecNumber>
    </recommendedName>
</protein>
<dbReference type="InterPro" id="IPR001679">
    <property type="entry name" value="DNA_ligase"/>
</dbReference>
<dbReference type="GO" id="GO:0006281">
    <property type="term" value="P:DNA repair"/>
    <property type="evidence" value="ECO:0007669"/>
    <property type="project" value="UniProtKB-KW"/>
</dbReference>
<feature type="compositionally biased region" description="Low complexity" evidence="10">
    <location>
        <begin position="822"/>
        <end position="840"/>
    </location>
</feature>
<evidence type="ECO:0000256" key="2">
    <source>
        <dbReference type="ARBA" id="ARBA00022598"/>
    </source>
</evidence>
<evidence type="ECO:0000256" key="10">
    <source>
        <dbReference type="SAM" id="MobiDB-lite"/>
    </source>
</evidence>
<evidence type="ECO:0000256" key="6">
    <source>
        <dbReference type="ARBA" id="ARBA00022833"/>
    </source>
</evidence>
<keyword evidence="6" id="KW-0862">Zinc</keyword>
<proteinExistence type="inferred from homology"/>
<dbReference type="InterPro" id="IPR004150">
    <property type="entry name" value="NAD_DNA_ligase_OB"/>
</dbReference>
<name>A0A836B7K4_9CHLO</name>
<keyword evidence="5" id="KW-0227">DNA damage</keyword>
<dbReference type="InterPro" id="IPR013839">
    <property type="entry name" value="DNAligase_adenylation"/>
</dbReference>
<dbReference type="PROSITE" id="PS50172">
    <property type="entry name" value="BRCT"/>
    <property type="match status" value="1"/>
</dbReference>
<dbReference type="InterPro" id="IPR041663">
    <property type="entry name" value="DisA/LigA_HHH"/>
</dbReference>
<evidence type="ECO:0000256" key="1">
    <source>
        <dbReference type="ARBA" id="ARBA00012722"/>
    </source>
</evidence>
<evidence type="ECO:0000256" key="9">
    <source>
        <dbReference type="ARBA" id="ARBA00034005"/>
    </source>
</evidence>
<reference evidence="12" key="1">
    <citation type="journal article" date="2020" name="bioRxiv">
        <title>Comparative genomics of Chlamydomonas.</title>
        <authorList>
            <person name="Craig R.J."/>
            <person name="Hasan A.R."/>
            <person name="Ness R.W."/>
            <person name="Keightley P.D."/>
        </authorList>
    </citation>
    <scope>NUCLEOTIDE SEQUENCE</scope>
    <source>
        <strain evidence="12">CCAP 11/173</strain>
    </source>
</reference>
<dbReference type="NCBIfam" id="NF005932">
    <property type="entry name" value="PRK07956.1"/>
    <property type="match status" value="1"/>
</dbReference>
<feature type="compositionally biased region" description="Low complexity" evidence="10">
    <location>
        <begin position="56"/>
        <end position="87"/>
    </location>
</feature>
<dbReference type="InterPro" id="IPR013840">
    <property type="entry name" value="DNAligase_N"/>
</dbReference>
<keyword evidence="4" id="KW-0479">Metal-binding</keyword>
<dbReference type="Gene3D" id="1.10.287.610">
    <property type="entry name" value="Helix hairpin bin"/>
    <property type="match status" value="1"/>
</dbReference>
<keyword evidence="7" id="KW-0520">NAD</keyword>
<dbReference type="Gene3D" id="3.40.50.10190">
    <property type="entry name" value="BRCT domain"/>
    <property type="match status" value="1"/>
</dbReference>
<dbReference type="CDD" id="cd17748">
    <property type="entry name" value="BRCT_DNA_ligase_like"/>
    <property type="match status" value="1"/>
</dbReference>
<dbReference type="SUPFAM" id="SSF52113">
    <property type="entry name" value="BRCT domain"/>
    <property type="match status" value="1"/>
</dbReference>
<feature type="domain" description="BRCT" evidence="11">
    <location>
        <begin position="885"/>
        <end position="964"/>
    </location>
</feature>
<dbReference type="InterPro" id="IPR010994">
    <property type="entry name" value="RuvA_2-like"/>
</dbReference>
<dbReference type="Pfam" id="PF01653">
    <property type="entry name" value="DNA_ligase_aden"/>
    <property type="match status" value="1"/>
</dbReference>
<dbReference type="GO" id="GO:0003911">
    <property type="term" value="F:DNA ligase (NAD+) activity"/>
    <property type="evidence" value="ECO:0007669"/>
    <property type="project" value="UniProtKB-EC"/>
</dbReference>
<feature type="compositionally biased region" description="Gly residues" evidence="10">
    <location>
        <begin position="865"/>
        <end position="877"/>
    </location>
</feature>
<dbReference type="HAMAP" id="MF_01588">
    <property type="entry name" value="DNA_ligase_A"/>
    <property type="match status" value="1"/>
</dbReference>
<dbReference type="Pfam" id="PF12826">
    <property type="entry name" value="HHH_2"/>
    <property type="match status" value="1"/>
</dbReference>
<dbReference type="Pfam" id="PF03120">
    <property type="entry name" value="OB_DNA_ligase"/>
    <property type="match status" value="1"/>
</dbReference>
<dbReference type="SMART" id="SM00532">
    <property type="entry name" value="LIGANc"/>
    <property type="match status" value="1"/>
</dbReference>
<feature type="compositionally biased region" description="Low complexity" evidence="10">
    <location>
        <begin position="853"/>
        <end position="864"/>
    </location>
</feature>
<keyword evidence="13" id="KW-1185">Reference proteome</keyword>
<evidence type="ECO:0000256" key="5">
    <source>
        <dbReference type="ARBA" id="ARBA00022763"/>
    </source>
</evidence>
<dbReference type="SMART" id="SM00292">
    <property type="entry name" value="BRCT"/>
    <property type="match status" value="1"/>
</dbReference>